<dbReference type="Gene3D" id="1.25.40.10">
    <property type="entry name" value="Tetratricopeptide repeat domain"/>
    <property type="match status" value="1"/>
</dbReference>
<dbReference type="SUPFAM" id="SSF52540">
    <property type="entry name" value="P-loop containing nucleoside triphosphate hydrolases"/>
    <property type="match status" value="1"/>
</dbReference>
<dbReference type="AlphaFoldDB" id="A0A836BSN6"/>
<evidence type="ECO:0000259" key="11">
    <source>
        <dbReference type="SMART" id="SM00382"/>
    </source>
</evidence>
<name>A0A836BSN6_9CHLO</name>
<dbReference type="EMBL" id="JAEHOE010000097">
    <property type="protein sequence ID" value="KAG2487435.1"/>
    <property type="molecule type" value="Genomic_DNA"/>
</dbReference>
<evidence type="ECO:0000256" key="2">
    <source>
        <dbReference type="ARBA" id="ARBA00009622"/>
    </source>
</evidence>
<dbReference type="SMART" id="SM00028">
    <property type="entry name" value="TPR"/>
    <property type="match status" value="3"/>
</dbReference>
<evidence type="ECO:0000256" key="5">
    <source>
        <dbReference type="ARBA" id="ARBA00022737"/>
    </source>
</evidence>
<protein>
    <recommendedName>
        <fullName evidence="11">AAA+ ATPase domain-containing protein</fullName>
    </recommendedName>
</protein>
<feature type="region of interest" description="Disordered" evidence="10">
    <location>
        <begin position="737"/>
        <end position="757"/>
    </location>
</feature>
<dbReference type="Gene3D" id="3.40.50.300">
    <property type="entry name" value="P-loop containing nucleotide triphosphate hydrolases"/>
    <property type="match status" value="1"/>
</dbReference>
<dbReference type="Pfam" id="PF13424">
    <property type="entry name" value="TPR_12"/>
    <property type="match status" value="1"/>
</dbReference>
<evidence type="ECO:0000256" key="4">
    <source>
        <dbReference type="ARBA" id="ARBA00022701"/>
    </source>
</evidence>
<comment type="caution">
    <text evidence="12">The sequence shown here is derived from an EMBL/GenBank/DDBJ whole genome shotgun (WGS) entry which is preliminary data.</text>
</comment>
<keyword evidence="7" id="KW-0175">Coiled coil</keyword>
<evidence type="ECO:0000256" key="10">
    <source>
        <dbReference type="SAM" id="MobiDB-lite"/>
    </source>
</evidence>
<keyword evidence="13" id="KW-1185">Reference proteome</keyword>
<evidence type="ECO:0000256" key="9">
    <source>
        <dbReference type="ARBA" id="ARBA00023212"/>
    </source>
</evidence>
<dbReference type="InterPro" id="IPR011990">
    <property type="entry name" value="TPR-like_helical_dom_sf"/>
</dbReference>
<dbReference type="PANTHER" id="PTHR45783:SF3">
    <property type="entry name" value="KINESIN LIGHT CHAIN"/>
    <property type="match status" value="1"/>
</dbReference>
<evidence type="ECO:0000256" key="8">
    <source>
        <dbReference type="ARBA" id="ARBA00023175"/>
    </source>
</evidence>
<keyword evidence="6" id="KW-0802">TPR repeat</keyword>
<feature type="compositionally biased region" description="Basic and acidic residues" evidence="10">
    <location>
        <begin position="742"/>
        <end position="757"/>
    </location>
</feature>
<gene>
    <name evidence="12" type="ORF">HYH03_014002</name>
</gene>
<comment type="subcellular location">
    <subcellularLocation>
        <location evidence="1">Cytoplasm</location>
        <location evidence="1">Cytoskeleton</location>
    </subcellularLocation>
</comment>
<dbReference type="InterPro" id="IPR003593">
    <property type="entry name" value="AAA+_ATPase"/>
</dbReference>
<evidence type="ECO:0000313" key="13">
    <source>
        <dbReference type="Proteomes" id="UP000612055"/>
    </source>
</evidence>
<dbReference type="GO" id="GO:0005871">
    <property type="term" value="C:kinesin complex"/>
    <property type="evidence" value="ECO:0007669"/>
    <property type="project" value="InterPro"/>
</dbReference>
<dbReference type="InterPro" id="IPR019734">
    <property type="entry name" value="TPR_rpt"/>
</dbReference>
<organism evidence="12 13">
    <name type="scientific">Edaphochlamys debaryana</name>
    <dbReference type="NCBI Taxonomy" id="47281"/>
    <lineage>
        <taxon>Eukaryota</taxon>
        <taxon>Viridiplantae</taxon>
        <taxon>Chlorophyta</taxon>
        <taxon>core chlorophytes</taxon>
        <taxon>Chlorophyceae</taxon>
        <taxon>CS clade</taxon>
        <taxon>Chlamydomonadales</taxon>
        <taxon>Chlamydomonadales incertae sedis</taxon>
        <taxon>Edaphochlamys</taxon>
    </lineage>
</organism>
<dbReference type="SUPFAM" id="SSF48452">
    <property type="entry name" value="TPR-like"/>
    <property type="match status" value="1"/>
</dbReference>
<dbReference type="GO" id="GO:0005737">
    <property type="term" value="C:cytoplasm"/>
    <property type="evidence" value="ECO:0007669"/>
    <property type="project" value="TreeGrafter"/>
</dbReference>
<evidence type="ECO:0000256" key="7">
    <source>
        <dbReference type="ARBA" id="ARBA00023054"/>
    </source>
</evidence>
<dbReference type="Proteomes" id="UP000612055">
    <property type="component" value="Unassembled WGS sequence"/>
</dbReference>
<dbReference type="OrthoDB" id="546701at2759"/>
<evidence type="ECO:0000256" key="3">
    <source>
        <dbReference type="ARBA" id="ARBA00022490"/>
    </source>
</evidence>
<dbReference type="GO" id="GO:0007018">
    <property type="term" value="P:microtubule-based movement"/>
    <property type="evidence" value="ECO:0007669"/>
    <property type="project" value="TreeGrafter"/>
</dbReference>
<dbReference type="GO" id="GO:0019894">
    <property type="term" value="F:kinesin binding"/>
    <property type="evidence" value="ECO:0007669"/>
    <property type="project" value="TreeGrafter"/>
</dbReference>
<accession>A0A836BSN6</accession>
<dbReference type="InterPro" id="IPR049052">
    <property type="entry name" value="nSTAND1"/>
</dbReference>
<keyword evidence="5" id="KW-0677">Repeat</keyword>
<keyword evidence="9" id="KW-0206">Cytoskeleton</keyword>
<dbReference type="GO" id="GO:0005874">
    <property type="term" value="C:microtubule"/>
    <property type="evidence" value="ECO:0007669"/>
    <property type="project" value="UniProtKB-KW"/>
</dbReference>
<dbReference type="Pfam" id="PF13374">
    <property type="entry name" value="TPR_10"/>
    <property type="match status" value="1"/>
</dbReference>
<comment type="similarity">
    <text evidence="2">Belongs to the kinesin light chain family.</text>
</comment>
<keyword evidence="8" id="KW-0505">Motor protein</keyword>
<feature type="domain" description="AAA+ ATPase" evidence="11">
    <location>
        <begin position="188"/>
        <end position="336"/>
    </location>
</feature>
<sequence>MRLLAAGIHDKACKELAGRMAALGEQVMTLVAVDTNARLQEVQDVVVAAKALLDRVALGQDPSAEVCALVEQTAGWQRWWPWGSWSRRLFWGKFPRELEQTLPDDAQAVKEICALLAEEGRREALQRALEQYHPPEQLSVWELHMAFNGDEALLPQIRRLVDGEGLPPLPRHYAGREEEAKALTEALQKRSLLLHGPAGFGKSSLAADVAAQLMRSGAMASRALWVDLREAGSAEEVEARFSAALGVQMENPQQVTKCNAAARILAALRGLAEKAGGDGGSSSSAVAVVVVVDNAEDALVQPAAAEALRGVVQKVLAEAPTVRLLLTSRIPLGGGLAVTERHVGPMSPDMAARVIQAAALDLTIDQAARVAAACRYVPLVLNLVAEALAFERLTLKVRRALHKEALAYLAVFPSAFDVGAAAAVFDFEQNHPKPHEVLSVLHQYGVLQRADRQQRYIMHMLVWEHVAKLGAPGDDTFQHRAEGRFVRHMLSLLRDWADDWKRHSTLALAQAQQADLGLLFELLQGLTLEHGVDVAAAALDLTDKVADLLAALGLLQQMRGPCEALLAQLESAGPGAAELPPDVEKAVASVLYMLGVVHLTDKRYAGAEAATQRSLDLRRHALGPEHCDTIALMSSLASCLQARGRYEGAEPLYCQALELRQRILGPEDPDTIASMGDLAGFLKIRGQYAEAEPRFRLALELGQRVLGLEHQETINTIKSLAGCLQARAGLDLQPATGSGCDDGGKLRQRGLSEDQRRQLEEAETLWYKSG</sequence>
<dbReference type="SMART" id="SM00382">
    <property type="entry name" value="AAA"/>
    <property type="match status" value="1"/>
</dbReference>
<keyword evidence="3" id="KW-0963">Cytoplasm</keyword>
<evidence type="ECO:0000256" key="1">
    <source>
        <dbReference type="ARBA" id="ARBA00004245"/>
    </source>
</evidence>
<proteinExistence type="inferred from homology"/>
<dbReference type="Pfam" id="PF20703">
    <property type="entry name" value="nSTAND1"/>
    <property type="match status" value="1"/>
</dbReference>
<evidence type="ECO:0000256" key="6">
    <source>
        <dbReference type="ARBA" id="ARBA00022803"/>
    </source>
</evidence>
<dbReference type="InterPro" id="IPR002151">
    <property type="entry name" value="Kinesin_light"/>
</dbReference>
<dbReference type="PANTHER" id="PTHR45783">
    <property type="entry name" value="KINESIN LIGHT CHAIN"/>
    <property type="match status" value="1"/>
</dbReference>
<evidence type="ECO:0000313" key="12">
    <source>
        <dbReference type="EMBL" id="KAG2487435.1"/>
    </source>
</evidence>
<keyword evidence="4" id="KW-0493">Microtubule</keyword>
<dbReference type="InterPro" id="IPR027417">
    <property type="entry name" value="P-loop_NTPase"/>
</dbReference>
<reference evidence="12" key="1">
    <citation type="journal article" date="2020" name="bioRxiv">
        <title>Comparative genomics of Chlamydomonas.</title>
        <authorList>
            <person name="Craig R.J."/>
            <person name="Hasan A.R."/>
            <person name="Ness R.W."/>
            <person name="Keightley P.D."/>
        </authorList>
    </citation>
    <scope>NUCLEOTIDE SEQUENCE</scope>
    <source>
        <strain evidence="12">CCAP 11/70</strain>
    </source>
</reference>